<proteinExistence type="predicted"/>
<dbReference type="AlphaFoldDB" id="A0A7G9T498"/>
<evidence type="ECO:0000313" key="2">
    <source>
        <dbReference type="Proteomes" id="UP000515800"/>
    </source>
</evidence>
<evidence type="ECO:0000313" key="1">
    <source>
        <dbReference type="EMBL" id="QNN74923.1"/>
    </source>
</evidence>
<sequence length="307" mass="33439">MELPLTATALNKRNGVTIIGSVGNPDAIVTINLNDDSTIQPKVDANGSFIAQLERKKAFGDIRVIAVLRDDLDSRSEMTLHVVAPKAIVTAVLSTQGIMRKLTGSVNQPGLFIEVHTPENVHPIEVVVDENFEFELQMPIALRPEDIKVVALNPQTGEQIDVPVELGVTTKTMTIPILTDDMITSYAAEAEQRRAAEEAHDQALMAKAAASEAFVTSIVETLQPTPTAINEKAAAANKETEIVTAATDVLSKDTVIVEVLQPTKEKVETVAADTESNQKVESEVKSRAARKPRRGIMRFFHWLFVRG</sequence>
<protein>
    <submittedName>
        <fullName evidence="1">Uncharacterized protein</fullName>
    </submittedName>
</protein>
<reference evidence="1 2" key="1">
    <citation type="submission" date="2020-08" db="EMBL/GenBank/DDBJ databases">
        <title>Genome sequence of Weissella diestrammenae KACC 16890T.</title>
        <authorList>
            <person name="Hyun D.-W."/>
            <person name="Bae J.-W."/>
        </authorList>
    </citation>
    <scope>NUCLEOTIDE SEQUENCE [LARGE SCALE GENOMIC DNA]</scope>
    <source>
        <strain evidence="1 2">KACC 16890</strain>
    </source>
</reference>
<dbReference type="RefSeq" id="WP_187528758.1">
    <property type="nucleotide sequence ID" value="NZ_CP060724.1"/>
</dbReference>
<dbReference type="Proteomes" id="UP000515800">
    <property type="component" value="Chromosome"/>
</dbReference>
<accession>A0A7G9T498</accession>
<organism evidence="1 2">
    <name type="scientific">Weissella diestrammenae</name>
    <dbReference type="NCBI Taxonomy" id="1162633"/>
    <lineage>
        <taxon>Bacteria</taxon>
        <taxon>Bacillati</taxon>
        <taxon>Bacillota</taxon>
        <taxon>Bacilli</taxon>
        <taxon>Lactobacillales</taxon>
        <taxon>Lactobacillaceae</taxon>
        <taxon>Weissella</taxon>
    </lineage>
</organism>
<keyword evidence="2" id="KW-1185">Reference proteome</keyword>
<dbReference type="KEGG" id="wdi:H9L19_05900"/>
<gene>
    <name evidence="1" type="ORF">H9L19_05900</name>
</gene>
<name>A0A7G9T498_9LACO</name>
<dbReference type="EMBL" id="CP060724">
    <property type="protein sequence ID" value="QNN74923.1"/>
    <property type="molecule type" value="Genomic_DNA"/>
</dbReference>